<keyword evidence="1" id="KW-0239">DNA-directed DNA polymerase</keyword>
<name>A0AAV4VD96_CAEEX</name>
<evidence type="ECO:0000313" key="2">
    <source>
        <dbReference type="Proteomes" id="UP001054945"/>
    </source>
</evidence>
<accession>A0AAV4VD96</accession>
<dbReference type="GO" id="GO:0003887">
    <property type="term" value="F:DNA-directed DNA polymerase activity"/>
    <property type="evidence" value="ECO:0007669"/>
    <property type="project" value="UniProtKB-KW"/>
</dbReference>
<dbReference type="InterPro" id="IPR036397">
    <property type="entry name" value="RNaseH_sf"/>
</dbReference>
<gene>
    <name evidence="1" type="primary">POLQ_1</name>
    <name evidence="1" type="ORF">CEXT_6231</name>
</gene>
<dbReference type="InterPro" id="IPR012337">
    <property type="entry name" value="RNaseH-like_sf"/>
</dbReference>
<keyword evidence="1" id="KW-0548">Nucleotidyltransferase</keyword>
<dbReference type="EMBL" id="BPLR01014290">
    <property type="protein sequence ID" value="GIY67891.1"/>
    <property type="molecule type" value="Genomic_DNA"/>
</dbReference>
<proteinExistence type="predicted"/>
<comment type="caution">
    <text evidence="1">The sequence shown here is derived from an EMBL/GenBank/DDBJ whole genome shotgun (WGS) entry which is preliminary data.</text>
</comment>
<protein>
    <submittedName>
        <fullName evidence="1">DNA-directed DNA polymerase</fullName>
    </submittedName>
</protein>
<reference evidence="1 2" key="1">
    <citation type="submission" date="2021-06" db="EMBL/GenBank/DDBJ databases">
        <title>Caerostris extrusa draft genome.</title>
        <authorList>
            <person name="Kono N."/>
            <person name="Arakawa K."/>
        </authorList>
    </citation>
    <scope>NUCLEOTIDE SEQUENCE [LARGE SCALE GENOMIC DNA]</scope>
</reference>
<keyword evidence="1" id="KW-0808">Transferase</keyword>
<organism evidence="1 2">
    <name type="scientific">Caerostris extrusa</name>
    <name type="common">Bark spider</name>
    <name type="synonym">Caerostris bankana</name>
    <dbReference type="NCBI Taxonomy" id="172846"/>
    <lineage>
        <taxon>Eukaryota</taxon>
        <taxon>Metazoa</taxon>
        <taxon>Ecdysozoa</taxon>
        <taxon>Arthropoda</taxon>
        <taxon>Chelicerata</taxon>
        <taxon>Arachnida</taxon>
        <taxon>Araneae</taxon>
        <taxon>Araneomorphae</taxon>
        <taxon>Entelegynae</taxon>
        <taxon>Araneoidea</taxon>
        <taxon>Araneidae</taxon>
        <taxon>Caerostris</taxon>
    </lineage>
</organism>
<dbReference type="Proteomes" id="UP001054945">
    <property type="component" value="Unassembled WGS sequence"/>
</dbReference>
<dbReference type="SUPFAM" id="SSF53098">
    <property type="entry name" value="Ribonuclease H-like"/>
    <property type="match status" value="1"/>
</dbReference>
<sequence>MYRSPQKYKKHYKRTQICCRSRYCCCRFSNMLWIPCFYISLSDQVTEGDNLSYLPFSEKIKLLQDFFNNQIQCKTIVAYDMKSHYKMLWHGCGISLKQNCVDPSIAAWLLDPALGQQSLKLLSYNYLPDLVSVLEGKCPFIDSLNF</sequence>
<dbReference type="Gene3D" id="3.30.420.10">
    <property type="entry name" value="Ribonuclease H-like superfamily/Ribonuclease H"/>
    <property type="match status" value="1"/>
</dbReference>
<keyword evidence="2" id="KW-1185">Reference proteome</keyword>
<dbReference type="AlphaFoldDB" id="A0AAV4VD96"/>
<evidence type="ECO:0000313" key="1">
    <source>
        <dbReference type="EMBL" id="GIY67891.1"/>
    </source>
</evidence>
<dbReference type="GO" id="GO:0003676">
    <property type="term" value="F:nucleic acid binding"/>
    <property type="evidence" value="ECO:0007669"/>
    <property type="project" value="InterPro"/>
</dbReference>